<gene>
    <name evidence="1" type="ORF">LCI24_12570</name>
</gene>
<protein>
    <recommendedName>
        <fullName evidence="3">SprB repeat-containing protein</fullName>
    </recommendedName>
</protein>
<keyword evidence="2" id="KW-1185">Reference proteome</keyword>
<organism evidence="1 2">
    <name type="scientific">Tenacibaculum larymnensis</name>
    <dbReference type="NCBI Taxonomy" id="2878201"/>
    <lineage>
        <taxon>Bacteria</taxon>
        <taxon>Pseudomonadati</taxon>
        <taxon>Bacteroidota</taxon>
        <taxon>Flavobacteriia</taxon>
        <taxon>Flavobacteriales</taxon>
        <taxon>Flavobacteriaceae</taxon>
        <taxon>Tenacibaculum</taxon>
    </lineage>
</organism>
<name>A0A9X4EQX2_9FLAO</name>
<reference evidence="1" key="1">
    <citation type="submission" date="2021-09" db="EMBL/GenBank/DDBJ databases">
        <authorList>
            <person name="Smyrli M."/>
        </authorList>
    </citation>
    <scope>NUCLEOTIDE SEQUENCE</scope>
    <source>
        <strain evidence="1">LAR25</strain>
    </source>
</reference>
<evidence type="ECO:0000313" key="2">
    <source>
        <dbReference type="Proteomes" id="UP001149303"/>
    </source>
</evidence>
<dbReference type="AlphaFoldDB" id="A0A9X4EQX2"/>
<comment type="caution">
    <text evidence="1">The sequence shown here is derived from an EMBL/GenBank/DDBJ whole genome shotgun (WGS) entry which is preliminary data.</text>
</comment>
<sequence length="467" mass="52850">MLSKRIILQFIIMVFSAVSAFGQSYKLFNTSRNFWSKNFCEKNPPTGTQYTTLNTISVNYGLKGDGSTLYVDDSNGIRMPDEYHYNLEDMLLGIVGTDNALGFPEPVLLDISNICYYDFIHFLTISPSYFKTELTTATTENNGDNSTGSEVTLSATPGYHPLVYTWQYYVDFTPEEKKLFPGNATIATKNKINGTFNPYDKGDFSTSSNWRNFPNQLLGKEKVTFTAKDLFGKYANLFVGRSIKFRIRMSNGWISDEIFSFVFIDSSPQLRLLTPHETKCNYTEDGSFTFTVGRNLIESENEKMIATLYYEFTSNNYDVAENGQEEITSLIDNKNGTYSYTWKGGLPPGNYKLKYQTYNGTGGISPDDSSWDDLRFSEIFEIKAPLNIIFEAERFSDENCVKSKDGKIRVFNVSGGTGEGYEYELNESTDWTSFDPSNIKANEVIIGGRGKGTYKVKVRDSKKCMAK</sequence>
<evidence type="ECO:0008006" key="3">
    <source>
        <dbReference type="Google" id="ProtNLM"/>
    </source>
</evidence>
<dbReference type="Proteomes" id="UP001149303">
    <property type="component" value="Unassembled WGS sequence"/>
</dbReference>
<dbReference type="EMBL" id="JAIWJY010000008">
    <property type="protein sequence ID" value="MDE1207629.1"/>
    <property type="molecule type" value="Genomic_DNA"/>
</dbReference>
<accession>A0A9X4EQX2</accession>
<proteinExistence type="predicted"/>
<evidence type="ECO:0000313" key="1">
    <source>
        <dbReference type="EMBL" id="MDE1207629.1"/>
    </source>
</evidence>